<dbReference type="Proteomes" id="UP000053259">
    <property type="component" value="Unassembled WGS sequence"/>
</dbReference>
<evidence type="ECO:0000256" key="2">
    <source>
        <dbReference type="ARBA" id="ARBA00022946"/>
    </source>
</evidence>
<keyword evidence="2" id="KW-0809">Transit peptide</keyword>
<feature type="domain" description="CAF17 C-terminal" evidence="6">
    <location>
        <begin position="275"/>
        <end position="376"/>
    </location>
</feature>
<proteinExistence type="inferred from homology"/>
<dbReference type="PANTHER" id="PTHR22602">
    <property type="entry name" value="TRANSFERASE CAF17, MITOCHONDRIAL-RELATED"/>
    <property type="match status" value="1"/>
</dbReference>
<evidence type="ECO:0000256" key="4">
    <source>
        <dbReference type="ARBA" id="ARBA00093447"/>
    </source>
</evidence>
<keyword evidence="3" id="KW-0496">Mitochondrion</keyword>
<evidence type="ECO:0000313" key="7">
    <source>
        <dbReference type="EMBL" id="KIW03888.1"/>
    </source>
</evidence>
<dbReference type="GeneID" id="27313154"/>
<dbReference type="RefSeq" id="XP_016213757.1">
    <property type="nucleotide sequence ID" value="XM_016358656.1"/>
</dbReference>
<gene>
    <name evidence="7" type="ORF">PV09_05181</name>
</gene>
<dbReference type="GO" id="GO:0005759">
    <property type="term" value="C:mitochondrial matrix"/>
    <property type="evidence" value="ECO:0007669"/>
    <property type="project" value="UniProtKB-SubCell"/>
</dbReference>
<evidence type="ECO:0000313" key="8">
    <source>
        <dbReference type="Proteomes" id="UP000053259"/>
    </source>
</evidence>
<reference evidence="7 8" key="1">
    <citation type="submission" date="2015-01" db="EMBL/GenBank/DDBJ databases">
        <title>The Genome Sequence of Ochroconis gallopava CBS43764.</title>
        <authorList>
            <consortium name="The Broad Institute Genomics Platform"/>
            <person name="Cuomo C."/>
            <person name="de Hoog S."/>
            <person name="Gorbushina A."/>
            <person name="Stielow B."/>
            <person name="Teixiera M."/>
            <person name="Abouelleil A."/>
            <person name="Chapman S.B."/>
            <person name="Priest M."/>
            <person name="Young S.K."/>
            <person name="Wortman J."/>
            <person name="Nusbaum C."/>
            <person name="Birren B."/>
        </authorList>
    </citation>
    <scope>NUCLEOTIDE SEQUENCE [LARGE SCALE GENOMIC DNA]</scope>
    <source>
        <strain evidence="7 8">CBS 43764</strain>
    </source>
</reference>
<dbReference type="PANTHER" id="PTHR22602:SF0">
    <property type="entry name" value="TRANSFERASE CAF17, MITOCHONDRIAL-RELATED"/>
    <property type="match status" value="1"/>
</dbReference>
<accession>A0A0D2AAT0</accession>
<dbReference type="InterPro" id="IPR045179">
    <property type="entry name" value="YgfZ/GcvT"/>
</dbReference>
<dbReference type="VEuPathDB" id="FungiDB:PV09_05181"/>
<dbReference type="HOGENOM" id="CLU_007884_7_0_1"/>
<dbReference type="FunCoup" id="A0A0D2AAT0">
    <property type="interactions" value="281"/>
</dbReference>
<dbReference type="OrthoDB" id="191995at2759"/>
<dbReference type="InterPro" id="IPR057460">
    <property type="entry name" value="CAF17_C"/>
</dbReference>
<comment type="similarity">
    <text evidence="4">Belongs to the GcvT family. CAF17/IBA57 subfamily.</text>
</comment>
<dbReference type="InterPro" id="IPR017703">
    <property type="entry name" value="YgfZ/GCV_T_CS"/>
</dbReference>
<dbReference type="Gene3D" id="3.30.1360.120">
    <property type="entry name" value="Probable tRNA modification gtpase trme, domain 1"/>
    <property type="match status" value="1"/>
</dbReference>
<dbReference type="InParanoid" id="A0A0D2AAT0"/>
<dbReference type="Pfam" id="PF25455">
    <property type="entry name" value="Beta-barrel_CAF17_C"/>
    <property type="match status" value="1"/>
</dbReference>
<dbReference type="GO" id="GO:0016226">
    <property type="term" value="P:iron-sulfur cluster assembly"/>
    <property type="evidence" value="ECO:0007669"/>
    <property type="project" value="TreeGrafter"/>
</dbReference>
<dbReference type="InterPro" id="IPR027266">
    <property type="entry name" value="TrmE/GcvT-like"/>
</dbReference>
<organism evidence="7 8">
    <name type="scientific">Verruconis gallopava</name>
    <dbReference type="NCBI Taxonomy" id="253628"/>
    <lineage>
        <taxon>Eukaryota</taxon>
        <taxon>Fungi</taxon>
        <taxon>Dikarya</taxon>
        <taxon>Ascomycota</taxon>
        <taxon>Pezizomycotina</taxon>
        <taxon>Dothideomycetes</taxon>
        <taxon>Pleosporomycetidae</taxon>
        <taxon>Venturiales</taxon>
        <taxon>Sympoventuriaceae</taxon>
        <taxon>Verruconis</taxon>
    </lineage>
</organism>
<evidence type="ECO:0000259" key="6">
    <source>
        <dbReference type="Pfam" id="PF25455"/>
    </source>
</evidence>
<name>A0A0D2AAT0_9PEZI</name>
<evidence type="ECO:0000256" key="3">
    <source>
        <dbReference type="ARBA" id="ARBA00023128"/>
    </source>
</evidence>
<keyword evidence="8" id="KW-1185">Reference proteome</keyword>
<dbReference type="AlphaFoldDB" id="A0A0D2AAT0"/>
<sequence>MQSLLQPFSVCSQCFSRAIHQIKTSFSFRNFSSAHLGLATTPNPVAAFAELPHRGFVLLSGYDAPKFLQGLTTNNVEPSRETPWYSGFLSAQGRVLWDVIIYPYRSSNECGKVYLVEVERDEVGSFIKHLKRHKLRSQVTIRDASEEWHVFSAWSSNGISPVAEMQQGSGATEGAIVTVDPRLPSLGHRIVLNSELNHPAAALPEFYGTLPKTSTESYTIRRYLQGVPEGQHEIIKESALPMESNMDYLNGIDFRKGCYVGQELTIRTQHTGVIRKRILPIQLYDADAPSMLSYMPSGPEVESGADIKAEGGKRPVGKLLTSIGNIGLALCRLENMTDLRVSAEGGSFKPGMEFNVALKAGNGRVKIKAFVPEWLRIREKEKMDRRAKREEPILE</sequence>
<dbReference type="SUPFAM" id="SSF103025">
    <property type="entry name" value="Folate-binding domain"/>
    <property type="match status" value="1"/>
</dbReference>
<comment type="subcellular location">
    <subcellularLocation>
        <location evidence="1">Mitochondrion matrix</location>
    </subcellularLocation>
</comment>
<dbReference type="STRING" id="253628.A0A0D2AAT0"/>
<dbReference type="EMBL" id="KN847543">
    <property type="protein sequence ID" value="KIW03888.1"/>
    <property type="molecule type" value="Genomic_DNA"/>
</dbReference>
<protein>
    <recommendedName>
        <fullName evidence="5">Iron-sulfur cluster assembly factor IBA57 homolog, mitochondrial</fullName>
    </recommendedName>
</protein>
<dbReference type="NCBIfam" id="TIGR03317">
    <property type="entry name" value="ygfZ_signature"/>
    <property type="match status" value="1"/>
</dbReference>
<evidence type="ECO:0000256" key="5">
    <source>
        <dbReference type="ARBA" id="ARBA00093637"/>
    </source>
</evidence>
<evidence type="ECO:0000256" key="1">
    <source>
        <dbReference type="ARBA" id="ARBA00004305"/>
    </source>
</evidence>